<dbReference type="EMBL" id="CATOUU010000988">
    <property type="protein sequence ID" value="CAI9965333.1"/>
    <property type="molecule type" value="Genomic_DNA"/>
</dbReference>
<reference evidence="3 4" key="2">
    <citation type="submission" date="2024-07" db="EMBL/GenBank/DDBJ databases">
        <authorList>
            <person name="Akdeniz Z."/>
        </authorList>
    </citation>
    <scope>NUCLEOTIDE SEQUENCE [LARGE SCALE GENOMIC DNA]</scope>
</reference>
<accession>A0AA86QWB6</accession>
<keyword evidence="1" id="KW-1133">Transmembrane helix</keyword>
<feature type="transmembrane region" description="Helical" evidence="1">
    <location>
        <begin position="19"/>
        <end position="41"/>
    </location>
</feature>
<keyword evidence="1" id="KW-0812">Transmembrane</keyword>
<keyword evidence="1" id="KW-0472">Membrane</keyword>
<reference evidence="2" key="1">
    <citation type="submission" date="2023-06" db="EMBL/GenBank/DDBJ databases">
        <authorList>
            <person name="Kurt Z."/>
        </authorList>
    </citation>
    <scope>NUCLEOTIDE SEQUENCE</scope>
</reference>
<evidence type="ECO:0000313" key="4">
    <source>
        <dbReference type="Proteomes" id="UP001642409"/>
    </source>
</evidence>
<name>A0AA86QWB6_9EUKA</name>
<evidence type="ECO:0000313" key="2">
    <source>
        <dbReference type="EMBL" id="CAI9965333.1"/>
    </source>
</evidence>
<evidence type="ECO:0000256" key="1">
    <source>
        <dbReference type="SAM" id="Phobius"/>
    </source>
</evidence>
<evidence type="ECO:0000313" key="3">
    <source>
        <dbReference type="EMBL" id="CAL6105695.1"/>
    </source>
</evidence>
<protein>
    <submittedName>
        <fullName evidence="3">Hypothetical_protein</fullName>
    </submittedName>
</protein>
<dbReference type="Proteomes" id="UP001642409">
    <property type="component" value="Unassembled WGS sequence"/>
</dbReference>
<keyword evidence="4" id="KW-1185">Reference proteome</keyword>
<comment type="caution">
    <text evidence="2">The sequence shown here is derived from an EMBL/GenBank/DDBJ whole genome shotgun (WGS) entry which is preliminary data.</text>
</comment>
<sequence length="112" mass="13058">MAAFRAIQAPSRFDKQFNIHSVVGVCVSFWFTVSSCKMYLLMEREWLQSEMFLDRPQSIQLQCAAKVLVRWTYDELPLCVTQSTHLTGNYQIYSGGPSKCFFELGRRMKFII</sequence>
<proteinExistence type="predicted"/>
<dbReference type="EMBL" id="CAXDID020000600">
    <property type="protein sequence ID" value="CAL6105695.1"/>
    <property type="molecule type" value="Genomic_DNA"/>
</dbReference>
<gene>
    <name evidence="2" type="ORF">HINF_LOCUS52978</name>
    <name evidence="3" type="ORF">HINF_LOCUS73385</name>
</gene>
<organism evidence="2">
    <name type="scientific">Hexamita inflata</name>
    <dbReference type="NCBI Taxonomy" id="28002"/>
    <lineage>
        <taxon>Eukaryota</taxon>
        <taxon>Metamonada</taxon>
        <taxon>Diplomonadida</taxon>
        <taxon>Hexamitidae</taxon>
        <taxon>Hexamitinae</taxon>
        <taxon>Hexamita</taxon>
    </lineage>
</organism>
<dbReference type="AlphaFoldDB" id="A0AA86QWB6"/>